<reference evidence="1 2" key="1">
    <citation type="submission" date="2017-03" db="EMBL/GenBank/DDBJ databases">
        <title>Genomes of endolithic fungi from Antarctica.</title>
        <authorList>
            <person name="Coleine C."/>
            <person name="Masonjones S."/>
            <person name="Stajich J.E."/>
        </authorList>
    </citation>
    <scope>NUCLEOTIDE SEQUENCE [LARGE SCALE GENOMIC DNA]</scope>
    <source>
        <strain evidence="1 2">CCFEE 5184</strain>
    </source>
</reference>
<protein>
    <submittedName>
        <fullName evidence="1">Uncharacterized protein</fullName>
    </submittedName>
</protein>
<dbReference type="Proteomes" id="UP000309340">
    <property type="component" value="Unassembled WGS sequence"/>
</dbReference>
<organism evidence="1 2">
    <name type="scientific">Friedmanniomyces simplex</name>
    <dbReference type="NCBI Taxonomy" id="329884"/>
    <lineage>
        <taxon>Eukaryota</taxon>
        <taxon>Fungi</taxon>
        <taxon>Dikarya</taxon>
        <taxon>Ascomycota</taxon>
        <taxon>Pezizomycotina</taxon>
        <taxon>Dothideomycetes</taxon>
        <taxon>Dothideomycetidae</taxon>
        <taxon>Mycosphaerellales</taxon>
        <taxon>Teratosphaeriaceae</taxon>
        <taxon>Friedmanniomyces</taxon>
    </lineage>
</organism>
<name>A0A4U0WKS2_9PEZI</name>
<dbReference type="AlphaFoldDB" id="A0A4U0WKS2"/>
<gene>
    <name evidence="1" type="ORF">B0A55_10695</name>
</gene>
<sequence length="206" mass="22125">MAGPHCVPSLSALVTAMIDVARVVEEDAAEGTGMALVLAVASVVLKLLTLNEEDDFVLPKVTDVFEFVVSEPRLDDVATAGSVEVVSSAGSLSGLVVVILWDGTEVMRENNDEVVGVGAGESCCYEDDPKRVNIRIRNALRYLHNEEKGKPRKIQGGITELAAQQQDPRVPCAVKVRNATSNANSAQAVTEWIMMEGSRDGRFLTK</sequence>
<evidence type="ECO:0000313" key="1">
    <source>
        <dbReference type="EMBL" id="TKA63684.1"/>
    </source>
</evidence>
<proteinExistence type="predicted"/>
<accession>A0A4U0WKS2</accession>
<evidence type="ECO:0000313" key="2">
    <source>
        <dbReference type="Proteomes" id="UP000309340"/>
    </source>
</evidence>
<comment type="caution">
    <text evidence="1">The sequence shown here is derived from an EMBL/GenBank/DDBJ whole genome shotgun (WGS) entry which is preliminary data.</text>
</comment>
<keyword evidence="2" id="KW-1185">Reference proteome</keyword>
<dbReference type="EMBL" id="NAJQ01000920">
    <property type="protein sequence ID" value="TKA63684.1"/>
    <property type="molecule type" value="Genomic_DNA"/>
</dbReference>